<name>A0A075LU60_9EURY</name>
<feature type="domain" description="ABC transmembrane type-1" evidence="9">
    <location>
        <begin position="397"/>
        <end position="599"/>
    </location>
</feature>
<evidence type="ECO:0000256" key="3">
    <source>
        <dbReference type="ARBA" id="ARBA00022475"/>
    </source>
</evidence>
<dbReference type="EMBL" id="CP006019">
    <property type="protein sequence ID" value="AIF69502.1"/>
    <property type="molecule type" value="Genomic_DNA"/>
</dbReference>
<keyword evidence="11" id="KW-1185">Reference proteome</keyword>
<comment type="subcellular location">
    <subcellularLocation>
        <location evidence="1">Cell inner membrane</location>
        <topology evidence="1">Multi-pass membrane protein</topology>
    </subcellularLocation>
    <subcellularLocation>
        <location evidence="8">Cell membrane</location>
        <topology evidence="8">Multi-pass membrane protein</topology>
    </subcellularLocation>
</comment>
<dbReference type="PANTHER" id="PTHR43357">
    <property type="entry name" value="INNER MEMBRANE ABC TRANSPORTER PERMEASE PROTEIN YDCV"/>
    <property type="match status" value="1"/>
</dbReference>
<feature type="transmembrane region" description="Helical" evidence="8">
    <location>
        <begin position="401"/>
        <end position="423"/>
    </location>
</feature>
<dbReference type="GeneID" id="24842221"/>
<dbReference type="Proteomes" id="UP000027981">
    <property type="component" value="Chromosome"/>
</dbReference>
<evidence type="ECO:0000256" key="5">
    <source>
        <dbReference type="ARBA" id="ARBA00022692"/>
    </source>
</evidence>
<feature type="transmembrane region" description="Helical" evidence="8">
    <location>
        <begin position="229"/>
        <end position="252"/>
    </location>
</feature>
<evidence type="ECO:0000256" key="1">
    <source>
        <dbReference type="ARBA" id="ARBA00004429"/>
    </source>
</evidence>
<feature type="transmembrane region" description="Helical" evidence="8">
    <location>
        <begin position="520"/>
        <end position="542"/>
    </location>
</feature>
<reference evidence="11" key="1">
    <citation type="submission" date="2013-06" db="EMBL/GenBank/DDBJ databases">
        <title>Complete Genome Sequence of Hyperthermophilic Palaeococcus pacificus DY20341T, Isolated from a Deep-Sea Hydrothermal Sediments.</title>
        <authorList>
            <person name="Zeng X."/>
            <person name="Shao Z."/>
        </authorList>
    </citation>
    <scope>NUCLEOTIDE SEQUENCE [LARGE SCALE GENOMIC DNA]</scope>
    <source>
        <strain evidence="11">DY20341</strain>
    </source>
</reference>
<dbReference type="GO" id="GO:0055085">
    <property type="term" value="P:transmembrane transport"/>
    <property type="evidence" value="ECO:0007669"/>
    <property type="project" value="InterPro"/>
</dbReference>
<keyword evidence="7 8" id="KW-0472">Membrane</keyword>
<feature type="domain" description="ABC transmembrane type-1" evidence="9">
    <location>
        <begin position="100"/>
        <end position="310"/>
    </location>
</feature>
<dbReference type="Pfam" id="PF00528">
    <property type="entry name" value="BPD_transp_1"/>
    <property type="match status" value="2"/>
</dbReference>
<keyword evidence="3" id="KW-1003">Cell membrane</keyword>
<dbReference type="GO" id="GO:0005886">
    <property type="term" value="C:plasma membrane"/>
    <property type="evidence" value="ECO:0007669"/>
    <property type="project" value="UniProtKB-SubCell"/>
</dbReference>
<dbReference type="InterPro" id="IPR000515">
    <property type="entry name" value="MetI-like"/>
</dbReference>
<dbReference type="PANTHER" id="PTHR43357:SF3">
    <property type="entry name" value="FE(3+)-TRANSPORT SYSTEM PERMEASE PROTEIN FBPB 2"/>
    <property type="match status" value="1"/>
</dbReference>
<reference evidence="10 11" key="2">
    <citation type="journal article" date="2015" name="Genome Announc.">
        <title>Complete Genome Sequence of Hyperthermophilic Piezophilic Archaeon Palaeococcus pacificus DY20341T, Isolated from Deep-Sea Hydrothermal Sediments.</title>
        <authorList>
            <person name="Zeng X."/>
            <person name="Jebbar M."/>
            <person name="Shao Z."/>
        </authorList>
    </citation>
    <scope>NUCLEOTIDE SEQUENCE [LARGE SCALE GENOMIC DNA]</scope>
    <source>
        <strain evidence="10 11">DY20341</strain>
    </source>
</reference>
<dbReference type="RefSeq" id="WP_048165049.1">
    <property type="nucleotide sequence ID" value="NZ_CP006019.1"/>
</dbReference>
<keyword evidence="5 8" id="KW-0812">Transmembrane</keyword>
<evidence type="ECO:0000256" key="6">
    <source>
        <dbReference type="ARBA" id="ARBA00022989"/>
    </source>
</evidence>
<evidence type="ECO:0000256" key="7">
    <source>
        <dbReference type="ARBA" id="ARBA00023136"/>
    </source>
</evidence>
<evidence type="ECO:0000256" key="2">
    <source>
        <dbReference type="ARBA" id="ARBA00022448"/>
    </source>
</evidence>
<organism evidence="10 11">
    <name type="scientific">Palaeococcus pacificus DY20341</name>
    <dbReference type="NCBI Taxonomy" id="1343739"/>
    <lineage>
        <taxon>Archaea</taxon>
        <taxon>Methanobacteriati</taxon>
        <taxon>Methanobacteriota</taxon>
        <taxon>Thermococci</taxon>
        <taxon>Thermococcales</taxon>
        <taxon>Thermococcaceae</taxon>
        <taxon>Palaeococcus</taxon>
    </lineage>
</organism>
<evidence type="ECO:0000259" key="9">
    <source>
        <dbReference type="PROSITE" id="PS50928"/>
    </source>
</evidence>
<comment type="similarity">
    <text evidence="8">Belongs to the binding-protein-dependent transport system permease family.</text>
</comment>
<dbReference type="PROSITE" id="PS50928">
    <property type="entry name" value="ABC_TM1"/>
    <property type="match status" value="2"/>
</dbReference>
<accession>A0A075LU60</accession>
<dbReference type="STRING" id="1343739.PAP_05495"/>
<evidence type="ECO:0000256" key="8">
    <source>
        <dbReference type="RuleBase" id="RU363032"/>
    </source>
</evidence>
<keyword evidence="4" id="KW-0997">Cell inner membrane</keyword>
<keyword evidence="2 8" id="KW-0813">Transport</keyword>
<feature type="transmembrane region" description="Helical" evidence="8">
    <location>
        <begin position="292"/>
        <end position="314"/>
    </location>
</feature>
<dbReference type="CDD" id="cd06261">
    <property type="entry name" value="TM_PBP2"/>
    <property type="match status" value="2"/>
</dbReference>
<dbReference type="InterPro" id="IPR035906">
    <property type="entry name" value="MetI-like_sf"/>
</dbReference>
<sequence>MAKVSKWSEKLFGTPLFEPLVAFSYLFPLIYLAIFLIVPVVTMLLIAFSYEGTPSLHWFKNILSSSYYVQFPPQGDFVNKQITATGETVYLLRGIDFGVIVNSLLVSGIVTILASLLGTIFAFVMARYDFRGKNFFRIALFVPLLVTPFVNAYVIKRMFIEYGIVNYILHDILHLLPFRIKVDGLVGVAIAQAMAYYPIVYLNAYASFINIDPTLEEQAENLGSKSLHLFRTVTFPLALPGIAAGATLVFIFSLEDLAAPIVFHGDPLAKKLMSFQIYSKFLGEFGERSPEIAALSIIMLALAILAFLGIRKYVSLRQYAMLSKGGRWKPRVSKPKPWQAVLIYALLLPMLLFTIFPQIGVVMLSLAKQWSVTVLPNGLTLNWIKEMIIKPEVRSAIINSLTYAGAAVIMIILLAVTSSYAAGRFKGALSPVLESIVILPMAVPGIVVAMGYFYLFSSLFPNTILDPISINFNPALVLIIAYSIRRLPFAARSVFAGLQQVHVSLEEASMNLGASRWKTISGVLLPLISLNVFGGAMLSFVYSMSETSTSITLGALVTERQPMTAYMADVMMSGVGSVHVVAALGLLLIIVQIIAIVLVNMITKQRYSFIGLT</sequence>
<feature type="transmembrane region" description="Helical" evidence="8">
    <location>
        <begin position="135"/>
        <end position="155"/>
    </location>
</feature>
<dbReference type="SUPFAM" id="SSF161098">
    <property type="entry name" value="MetI-like"/>
    <property type="match status" value="2"/>
</dbReference>
<keyword evidence="6 8" id="KW-1133">Transmembrane helix</keyword>
<evidence type="ECO:0000313" key="10">
    <source>
        <dbReference type="EMBL" id="AIF69502.1"/>
    </source>
</evidence>
<feature type="transmembrane region" description="Helical" evidence="8">
    <location>
        <begin position="20"/>
        <end position="50"/>
    </location>
</feature>
<feature type="transmembrane region" description="Helical" evidence="8">
    <location>
        <begin position="185"/>
        <end position="208"/>
    </location>
</feature>
<evidence type="ECO:0000313" key="11">
    <source>
        <dbReference type="Proteomes" id="UP000027981"/>
    </source>
</evidence>
<dbReference type="eggNOG" id="arCOG00163">
    <property type="taxonomic scope" value="Archaea"/>
</dbReference>
<dbReference type="OrthoDB" id="28023at2157"/>
<dbReference type="AlphaFoldDB" id="A0A075LU60"/>
<feature type="transmembrane region" description="Helical" evidence="8">
    <location>
        <begin position="577"/>
        <end position="599"/>
    </location>
</feature>
<feature type="transmembrane region" description="Helical" evidence="8">
    <location>
        <begin position="435"/>
        <end position="456"/>
    </location>
</feature>
<dbReference type="KEGG" id="ppac:PAP_05495"/>
<dbReference type="Gene3D" id="1.10.3720.10">
    <property type="entry name" value="MetI-like"/>
    <property type="match status" value="2"/>
</dbReference>
<feature type="transmembrane region" description="Helical" evidence="8">
    <location>
        <begin position="468"/>
        <end position="484"/>
    </location>
</feature>
<proteinExistence type="inferred from homology"/>
<dbReference type="HOGENOM" id="CLU_021838_1_0_2"/>
<feature type="transmembrane region" description="Helical" evidence="8">
    <location>
        <begin position="99"/>
        <end position="123"/>
    </location>
</feature>
<evidence type="ECO:0000256" key="4">
    <source>
        <dbReference type="ARBA" id="ARBA00022519"/>
    </source>
</evidence>
<feature type="transmembrane region" description="Helical" evidence="8">
    <location>
        <begin position="341"/>
        <end position="367"/>
    </location>
</feature>
<protein>
    <submittedName>
        <fullName evidence="10">Iron ABC transporter permease</fullName>
    </submittedName>
</protein>
<gene>
    <name evidence="10" type="ORF">PAP_05495</name>
</gene>